<keyword evidence="1" id="KW-0472">Membrane</keyword>
<evidence type="ECO:0000313" key="3">
    <source>
        <dbReference type="Proteomes" id="UP000218615"/>
    </source>
</evidence>
<feature type="transmembrane region" description="Helical" evidence="1">
    <location>
        <begin position="259"/>
        <end position="281"/>
    </location>
</feature>
<dbReference type="EMBL" id="FZMP01000249">
    <property type="protein sequence ID" value="SNQ62933.1"/>
    <property type="molecule type" value="Genomic_DNA"/>
</dbReference>
<dbReference type="AlphaFoldDB" id="A0A284VUS6"/>
<feature type="transmembrane region" description="Helical" evidence="1">
    <location>
        <begin position="189"/>
        <end position="205"/>
    </location>
</feature>
<name>A0A284VUS6_9EURY</name>
<organism evidence="2 3">
    <name type="scientific">Candidatus Methanoperedens nitratireducens</name>
    <dbReference type="NCBI Taxonomy" id="1392998"/>
    <lineage>
        <taxon>Archaea</taxon>
        <taxon>Methanobacteriati</taxon>
        <taxon>Methanobacteriota</taxon>
        <taxon>Stenosarchaea group</taxon>
        <taxon>Methanomicrobia</taxon>
        <taxon>Methanosarcinales</taxon>
        <taxon>ANME-2 cluster</taxon>
        <taxon>Candidatus Methanoperedentaceae</taxon>
        <taxon>Candidatus Methanoperedens</taxon>
    </lineage>
</organism>
<feature type="transmembrane region" description="Helical" evidence="1">
    <location>
        <begin position="343"/>
        <end position="360"/>
    </location>
</feature>
<keyword evidence="1" id="KW-1133">Transmembrane helix</keyword>
<reference evidence="3" key="1">
    <citation type="submission" date="2017-06" db="EMBL/GenBank/DDBJ databases">
        <authorList>
            <person name="Cremers G."/>
        </authorList>
    </citation>
    <scope>NUCLEOTIDE SEQUENCE [LARGE SCALE GENOMIC DNA]</scope>
</reference>
<feature type="transmembrane region" description="Helical" evidence="1">
    <location>
        <begin position="91"/>
        <end position="113"/>
    </location>
</feature>
<dbReference type="Proteomes" id="UP000218615">
    <property type="component" value="Unassembled WGS sequence"/>
</dbReference>
<keyword evidence="1" id="KW-0812">Transmembrane</keyword>
<feature type="transmembrane region" description="Helical" evidence="1">
    <location>
        <begin position="144"/>
        <end position="162"/>
    </location>
</feature>
<dbReference type="RefSeq" id="WP_096207422.1">
    <property type="nucleotide sequence ID" value="NZ_FZMP01000249.1"/>
</dbReference>
<feature type="transmembrane region" description="Helical" evidence="1">
    <location>
        <begin position="120"/>
        <end position="138"/>
    </location>
</feature>
<feature type="transmembrane region" description="Helical" evidence="1">
    <location>
        <begin position="293"/>
        <end position="312"/>
    </location>
</feature>
<gene>
    <name evidence="2" type="ORF">MNV_980035</name>
</gene>
<proteinExistence type="predicted"/>
<feature type="transmembrane region" description="Helical" evidence="1">
    <location>
        <begin position="318"/>
        <end position="336"/>
    </location>
</feature>
<feature type="transmembrane region" description="Helical" evidence="1">
    <location>
        <begin position="217"/>
        <end position="239"/>
    </location>
</feature>
<protein>
    <submittedName>
        <fullName evidence="2">Uncharacterized protein</fullName>
    </submittedName>
</protein>
<accession>A0A284VUS6</accession>
<evidence type="ECO:0000313" key="2">
    <source>
        <dbReference type="EMBL" id="SNQ62933.1"/>
    </source>
</evidence>
<sequence length="493" mass="56491">MSKKSEYVSLSIILALAFVLITHSQFKIDTLYSYDAYFQNGISRIILDSGDVVYDVLEPPYAASSTVVTIGYVPMPPISQTILSLVTSSSLFFAAKIYIITFFFMLILTIYILTKKITKSPVASIFSSFVFIFIPIVFYRLNYIVGESSALLLWLLIFFILINQKATMLNISLVPLFVAGLTFHPRSLIFYLPLMIILYLLKNGFSKNNINIRNLVIVLSITIIAIPFLKFFILNLLAYSKQGATYILFPPITVQPITFDFISSQFGIFVLLISFFGLIYLFKNIKKFEYQFLSVWLLLGWMLIFVGFYLSFPSNRLTLHLGVILALLCGCVLQLVKNNSQRIMIPFILFLLIVPVVPIFNKSSWHNPFLGWGNEEKKAMMFLSSNIVEKEHEEDYLIFTSAYSLPFGYGLKHIEFNETLLAEILSSSTEQDLLLKFNQKYPSKKVVYIIKENYANKIISNRFPILKNLDDGKIIYSSSKVQIYRYPIKGIET</sequence>
<evidence type="ECO:0000256" key="1">
    <source>
        <dbReference type="SAM" id="Phobius"/>
    </source>
</evidence>
<keyword evidence="3" id="KW-1185">Reference proteome</keyword>